<dbReference type="SMART" id="SM00456">
    <property type="entry name" value="WW"/>
    <property type="match status" value="1"/>
</dbReference>
<keyword evidence="4" id="KW-1185">Reference proteome</keyword>
<feature type="domain" description="WW" evidence="2">
    <location>
        <begin position="10"/>
        <end position="45"/>
    </location>
</feature>
<dbReference type="Gene3D" id="2.20.70.10">
    <property type="match status" value="1"/>
</dbReference>
<gene>
    <name evidence="3" type="ORF">V5O48_003382</name>
</gene>
<dbReference type="InterPro" id="IPR036020">
    <property type="entry name" value="WW_dom_sf"/>
</dbReference>
<dbReference type="SUPFAM" id="SSF51045">
    <property type="entry name" value="WW domain"/>
    <property type="match status" value="1"/>
</dbReference>
<protein>
    <recommendedName>
        <fullName evidence="2">WW domain-containing protein</fullName>
    </recommendedName>
</protein>
<evidence type="ECO:0000313" key="3">
    <source>
        <dbReference type="EMBL" id="KAL0578591.1"/>
    </source>
</evidence>
<name>A0ABR3FSY5_9AGAR</name>
<accession>A0ABR3FSY5</accession>
<proteinExistence type="predicted"/>
<dbReference type="InterPro" id="IPR001202">
    <property type="entry name" value="WW_dom"/>
</dbReference>
<evidence type="ECO:0000256" key="1">
    <source>
        <dbReference type="SAM" id="MobiDB-lite"/>
    </source>
</evidence>
<evidence type="ECO:0000259" key="2">
    <source>
        <dbReference type="SMART" id="SM00456"/>
    </source>
</evidence>
<evidence type="ECO:0000313" key="4">
    <source>
        <dbReference type="Proteomes" id="UP001465976"/>
    </source>
</evidence>
<organism evidence="3 4">
    <name type="scientific">Marasmius crinis-equi</name>
    <dbReference type="NCBI Taxonomy" id="585013"/>
    <lineage>
        <taxon>Eukaryota</taxon>
        <taxon>Fungi</taxon>
        <taxon>Dikarya</taxon>
        <taxon>Basidiomycota</taxon>
        <taxon>Agaricomycotina</taxon>
        <taxon>Agaricomycetes</taxon>
        <taxon>Agaricomycetidae</taxon>
        <taxon>Agaricales</taxon>
        <taxon>Marasmiineae</taxon>
        <taxon>Marasmiaceae</taxon>
        <taxon>Marasmius</taxon>
    </lineage>
</organism>
<feature type="region of interest" description="Disordered" evidence="1">
    <location>
        <begin position="55"/>
        <end position="98"/>
    </location>
</feature>
<reference evidence="3 4" key="1">
    <citation type="submission" date="2024-02" db="EMBL/GenBank/DDBJ databases">
        <title>A draft genome for the cacao thread blight pathogen Marasmius crinis-equi.</title>
        <authorList>
            <person name="Cohen S.P."/>
            <person name="Baruah I.K."/>
            <person name="Amoako-Attah I."/>
            <person name="Bukari Y."/>
            <person name="Meinhardt L.W."/>
            <person name="Bailey B.A."/>
        </authorList>
    </citation>
    <scope>NUCLEOTIDE SEQUENCE [LARGE SCALE GENOMIC DNA]</scope>
    <source>
        <strain evidence="3 4">GH-76</strain>
    </source>
</reference>
<dbReference type="EMBL" id="JBAHYK010000092">
    <property type="protein sequence ID" value="KAL0578591.1"/>
    <property type="molecule type" value="Genomic_DNA"/>
</dbReference>
<dbReference type="Proteomes" id="UP001465976">
    <property type="component" value="Unassembled WGS sequence"/>
</dbReference>
<comment type="caution">
    <text evidence="3">The sequence shown here is derived from an EMBL/GenBank/DDBJ whole genome shotgun (WGS) entry which is preliminary data.</text>
</comment>
<sequence length="236" mass="25103">MSNTNIHDLPLPYGWVKEIHQESGHPYYVDTKANPPRSIWCHPYEDEQYLHEHPEAREKVRPPPGPGPGHAPSYTHDQGHHSRTHSYQAAPQKKGKRGFLGKLKDKAIGTKEEREQVRQAQIMAQEQRRQQLAAQRAQFGQPQYGGGAYGGGPYNQYGGGAYNQYGPPPMSGFPGGQQRMGGMGGMGGGRMGGGGMALPLLGGMAGGLLLGEALSDGGGFDGGGFDGGGDFGGGFD</sequence>